<dbReference type="SUPFAM" id="SSF48371">
    <property type="entry name" value="ARM repeat"/>
    <property type="match status" value="1"/>
</dbReference>
<dbReference type="InterPro" id="IPR011989">
    <property type="entry name" value="ARM-like"/>
</dbReference>
<dbReference type="AlphaFoldDB" id="A0A059F049"/>
<dbReference type="GO" id="GO:0006886">
    <property type="term" value="P:intracellular protein transport"/>
    <property type="evidence" value="ECO:0007669"/>
    <property type="project" value="InterPro"/>
</dbReference>
<dbReference type="VEuPathDB" id="MicrosporidiaDB:H312_02060"/>
<dbReference type="Pfam" id="PF01602">
    <property type="entry name" value="Adaptin_N"/>
    <property type="match status" value="1"/>
</dbReference>
<dbReference type="GO" id="GO:0030117">
    <property type="term" value="C:membrane coat"/>
    <property type="evidence" value="ECO:0007669"/>
    <property type="project" value="InterPro"/>
</dbReference>
<dbReference type="InterPro" id="IPR002553">
    <property type="entry name" value="Clathrin/coatomer_adapt-like_N"/>
</dbReference>
<evidence type="ECO:0000313" key="2">
    <source>
        <dbReference type="EMBL" id="KCZ80525.1"/>
    </source>
</evidence>
<dbReference type="STRING" id="1288291.A0A059F049"/>
<dbReference type="HOGENOM" id="CLU_380326_0_0_1"/>
<dbReference type="OrthoDB" id="2192743at2759"/>
<dbReference type="Gene3D" id="1.25.10.10">
    <property type="entry name" value="Leucine-rich Repeat Variant"/>
    <property type="match status" value="1"/>
</dbReference>
<dbReference type="GO" id="GO:0016192">
    <property type="term" value="P:vesicle-mediated transport"/>
    <property type="evidence" value="ECO:0007669"/>
    <property type="project" value="InterPro"/>
</dbReference>
<sequence>MFTRAYSTLKDIKNFLTNSSSYIEGEISMNSVVKDLRSRYSNKIRQGMKKVLCLLQKKHDTTEFKNEILKLLDTRDVPTKRMINYYLLHFYRENKDVCERERLCEMYTNTLLKDLNDINEEIKNSAIEFLIFLKNIEFFPSFARKLKKILENGTIENQILILILIKEYSIIDTNFIEKNELSGNIFSLFKGNILQLQIYALECLNTTPPLLIQLQKEEIINFYSKISNLKKFELFYQGLSNIKQAIILNRKIFDTKDVSKILYISIELIKHDYISALIVSDIILSFNISLAQEILNNLENYLFLKNEDLFHLLRYLYKLITKYKLEFNVRKYIFYENDTFYNKKMKFMILNLSVNEFTTNEILRLKNDTNFIMEVFKFCLENDIKNEDILNRAMRKSKRETMNLIYLYKQNLLTKNEDSLIITYDSKITKNKNNLIKILLNEFRKGKLTKKDLVSQFKEISASDIFLEIKLKSLLKYIEEENYEVINELLDTREIGYKEKYIFEEETKDLQIQDFKPFVESETKVYLEEEFVFHPTNKEDNDLRKKYNKVEEELSEKLQIQPQKEKILKAITNIYFNCKVVLLGKLVKLKIENVTQPFVIDCAEFNKANVSVNSPIEVELGIINGLKEFNLKVNNTYGYTVNINYNHLIEPFKCSIYLFTDMFNKISSYEMVSRDIIKHRIHIIDRKSFAFTLLEEVFFGKIEGKEIVLKSSNDLLLKEFSRFIRKDN</sequence>
<gene>
    <name evidence="2" type="ORF">H312_02060</name>
</gene>
<reference evidence="3" key="1">
    <citation type="submission" date="2013-02" db="EMBL/GenBank/DDBJ databases">
        <authorList>
            <consortium name="The Broad Institute Genome Sequencing Platform"/>
            <person name="Cuomo C."/>
            <person name="Becnel J."/>
            <person name="Sanscrainte N."/>
            <person name="Walker B."/>
            <person name="Young S.K."/>
            <person name="Zeng Q."/>
            <person name="Gargeya S."/>
            <person name="Fitzgerald M."/>
            <person name="Haas B."/>
            <person name="Abouelleil A."/>
            <person name="Alvarado L."/>
            <person name="Arachchi H.M."/>
            <person name="Berlin A.M."/>
            <person name="Chapman S.B."/>
            <person name="Dewar J."/>
            <person name="Goldberg J."/>
            <person name="Griggs A."/>
            <person name="Gujja S."/>
            <person name="Hansen M."/>
            <person name="Howarth C."/>
            <person name="Imamovic A."/>
            <person name="Larimer J."/>
            <person name="McCowan C."/>
            <person name="Murphy C."/>
            <person name="Neiman D."/>
            <person name="Pearson M."/>
            <person name="Priest M."/>
            <person name="Roberts A."/>
            <person name="Saif S."/>
            <person name="Shea T."/>
            <person name="Sisk P."/>
            <person name="Sykes S."/>
            <person name="Wortman J."/>
            <person name="Nusbaum C."/>
            <person name="Birren B."/>
        </authorList>
    </citation>
    <scope>NUCLEOTIDE SEQUENCE [LARGE SCALE GENOMIC DNA]</scope>
    <source>
        <strain evidence="3">PRA339</strain>
    </source>
</reference>
<proteinExistence type="predicted"/>
<name>A0A059F049_9MICR</name>
<feature type="domain" description="Clathrin/coatomer adaptor adaptin-like N-terminal" evidence="1">
    <location>
        <begin position="34"/>
        <end position="152"/>
    </location>
</feature>
<evidence type="ECO:0000259" key="1">
    <source>
        <dbReference type="Pfam" id="PF01602"/>
    </source>
</evidence>
<protein>
    <recommendedName>
        <fullName evidence="1">Clathrin/coatomer adaptor adaptin-like N-terminal domain-containing protein</fullName>
    </recommendedName>
</protein>
<evidence type="ECO:0000313" key="3">
    <source>
        <dbReference type="Proteomes" id="UP000030655"/>
    </source>
</evidence>
<dbReference type="EMBL" id="KK365176">
    <property type="protein sequence ID" value="KCZ80525.1"/>
    <property type="molecule type" value="Genomic_DNA"/>
</dbReference>
<dbReference type="Proteomes" id="UP000030655">
    <property type="component" value="Unassembled WGS sequence"/>
</dbReference>
<reference evidence="2 3" key="2">
    <citation type="submission" date="2014-03" db="EMBL/GenBank/DDBJ databases">
        <title>The Genome Sequence of Anncaliia algerae insect isolate PRA339.</title>
        <authorList>
            <consortium name="The Broad Institute Genome Sequencing Platform"/>
            <consortium name="The Broad Institute Genome Sequencing Center for Infectious Disease"/>
            <person name="Cuomo C."/>
            <person name="Becnel J."/>
            <person name="Sanscrainte N."/>
            <person name="Walker B."/>
            <person name="Young S.K."/>
            <person name="Zeng Q."/>
            <person name="Gargeya S."/>
            <person name="Fitzgerald M."/>
            <person name="Haas B."/>
            <person name="Abouelleil A."/>
            <person name="Alvarado L."/>
            <person name="Arachchi H.M."/>
            <person name="Berlin A.M."/>
            <person name="Chapman S.B."/>
            <person name="Dewar J."/>
            <person name="Goldberg J."/>
            <person name="Griggs A."/>
            <person name="Gujja S."/>
            <person name="Hansen M."/>
            <person name="Howarth C."/>
            <person name="Imamovic A."/>
            <person name="Larimer J."/>
            <person name="McCowan C."/>
            <person name="Murphy C."/>
            <person name="Neiman D."/>
            <person name="Pearson M."/>
            <person name="Priest M."/>
            <person name="Roberts A."/>
            <person name="Saif S."/>
            <person name="Shea T."/>
            <person name="Sisk P."/>
            <person name="Sykes S."/>
            <person name="Wortman J."/>
            <person name="Nusbaum C."/>
            <person name="Birren B."/>
        </authorList>
    </citation>
    <scope>NUCLEOTIDE SEQUENCE [LARGE SCALE GENOMIC DNA]</scope>
    <source>
        <strain evidence="2 3">PRA339</strain>
    </source>
</reference>
<dbReference type="InterPro" id="IPR016024">
    <property type="entry name" value="ARM-type_fold"/>
</dbReference>
<keyword evidence="3" id="KW-1185">Reference proteome</keyword>
<accession>A0A059F049</accession>
<organism evidence="2 3">
    <name type="scientific">Anncaliia algerae PRA339</name>
    <dbReference type="NCBI Taxonomy" id="1288291"/>
    <lineage>
        <taxon>Eukaryota</taxon>
        <taxon>Fungi</taxon>
        <taxon>Fungi incertae sedis</taxon>
        <taxon>Microsporidia</taxon>
        <taxon>Tubulinosematoidea</taxon>
        <taxon>Tubulinosematidae</taxon>
        <taxon>Anncaliia</taxon>
    </lineage>
</organism>